<gene>
    <name evidence="1" type="ORF">B5K06_02715</name>
</gene>
<dbReference type="OrthoDB" id="7293882at2"/>
<evidence type="ECO:0000313" key="1">
    <source>
        <dbReference type="EMBL" id="RDJ15963.1"/>
    </source>
</evidence>
<reference evidence="1 2" key="1">
    <citation type="submission" date="2017-03" db="EMBL/GenBank/DDBJ databases">
        <title>Genome analysis of Rhizobial strains effectives or ineffectives for nitrogen fixation isolated from bean seeds.</title>
        <authorList>
            <person name="Peralta H."/>
            <person name="Aguilar-Vera A."/>
            <person name="Mora Y."/>
            <person name="Vargas-Lagunas C."/>
            <person name="Girard L."/>
            <person name="Mora J."/>
        </authorList>
    </citation>
    <scope>NUCLEOTIDE SEQUENCE [LARGE SCALE GENOMIC DNA]</scope>
    <source>
        <strain evidence="1 2">CCGM3</strain>
    </source>
</reference>
<proteinExistence type="predicted"/>
<accession>A0A370KW76</accession>
<dbReference type="AlphaFoldDB" id="A0A370KW76"/>
<evidence type="ECO:0000313" key="2">
    <source>
        <dbReference type="Proteomes" id="UP000254939"/>
    </source>
</evidence>
<sequence>MRAADGLDCGTADYLWLTDVPANLRPTDRRFTAVWQDEKTILYSVSNVGPASDTKPALPLGVAKPAS</sequence>
<dbReference type="RefSeq" id="WP_114711213.1">
    <property type="nucleotide sequence ID" value="NZ_KZ857258.1"/>
</dbReference>
<dbReference type="EMBL" id="NAAC01000003">
    <property type="protein sequence ID" value="RDJ15963.1"/>
    <property type="molecule type" value="Genomic_DNA"/>
</dbReference>
<comment type="caution">
    <text evidence="1">The sequence shown here is derived from an EMBL/GenBank/DDBJ whole genome shotgun (WGS) entry which is preliminary data.</text>
</comment>
<protein>
    <submittedName>
        <fullName evidence="1">Uncharacterized protein</fullName>
    </submittedName>
</protein>
<dbReference type="Proteomes" id="UP000254939">
    <property type="component" value="Unassembled WGS sequence"/>
</dbReference>
<name>A0A370KW76_9HYPH</name>
<organism evidence="1 2">
    <name type="scientific">Rhizobium grahamii</name>
    <dbReference type="NCBI Taxonomy" id="1120045"/>
    <lineage>
        <taxon>Bacteria</taxon>
        <taxon>Pseudomonadati</taxon>
        <taxon>Pseudomonadota</taxon>
        <taxon>Alphaproteobacteria</taxon>
        <taxon>Hyphomicrobiales</taxon>
        <taxon>Rhizobiaceae</taxon>
        <taxon>Rhizobium/Agrobacterium group</taxon>
        <taxon>Rhizobium</taxon>
    </lineage>
</organism>